<reference evidence="1" key="1">
    <citation type="journal article" date="2014" name="Int. J. Syst. Evol. Microbiol.">
        <title>Complete genome sequence of Corynebacterium casei LMG S-19264T (=DSM 44701T), isolated from a smear-ripened cheese.</title>
        <authorList>
            <consortium name="US DOE Joint Genome Institute (JGI-PGF)"/>
            <person name="Walter F."/>
            <person name="Albersmeier A."/>
            <person name="Kalinowski J."/>
            <person name="Ruckert C."/>
        </authorList>
    </citation>
    <scope>NUCLEOTIDE SEQUENCE</scope>
    <source>
        <strain evidence="1">CGMCC 1.12777</strain>
    </source>
</reference>
<reference evidence="1" key="2">
    <citation type="submission" date="2020-09" db="EMBL/GenBank/DDBJ databases">
        <authorList>
            <person name="Sun Q."/>
            <person name="Zhou Y."/>
        </authorList>
    </citation>
    <scope>NUCLEOTIDE SEQUENCE</scope>
    <source>
        <strain evidence="1">CGMCC 1.12777</strain>
    </source>
</reference>
<dbReference type="Proteomes" id="UP000656813">
    <property type="component" value="Unassembled WGS sequence"/>
</dbReference>
<name>A0A8J3EKB2_9BACL</name>
<dbReference type="AlphaFoldDB" id="A0A8J3EKB2"/>
<accession>A0A8J3EKB2</accession>
<evidence type="ECO:0000313" key="2">
    <source>
        <dbReference type="Proteomes" id="UP000656813"/>
    </source>
</evidence>
<dbReference type="RefSeq" id="WP_188495406.1">
    <property type="nucleotide sequence ID" value="NZ_BMFV01000001.1"/>
</dbReference>
<dbReference type="EMBL" id="BMFV01000001">
    <property type="protein sequence ID" value="GGH74866.1"/>
    <property type="molecule type" value="Genomic_DNA"/>
</dbReference>
<sequence>MDLTIKNEANIHFMIDEIKNKLQLVNRDVLKASAFSTERYEELHDIYKMVKRMPSFSIRDMEAILEELRALRTEE</sequence>
<comment type="caution">
    <text evidence="1">The sequence shown here is derived from an EMBL/GenBank/DDBJ whole genome shotgun (WGS) entry which is preliminary data.</text>
</comment>
<dbReference type="InterPro" id="IPR009507">
    <property type="entry name" value="UPF0435"/>
</dbReference>
<dbReference type="Pfam" id="PF06569">
    <property type="entry name" value="DUF1128"/>
    <property type="match status" value="1"/>
</dbReference>
<keyword evidence="2" id="KW-1185">Reference proteome</keyword>
<gene>
    <name evidence="1" type="ORF">GCM10007096_03500</name>
</gene>
<protein>
    <submittedName>
        <fullName evidence="1">Uncharacterized protein</fullName>
    </submittedName>
</protein>
<evidence type="ECO:0000313" key="1">
    <source>
        <dbReference type="EMBL" id="GGH74866.1"/>
    </source>
</evidence>
<organism evidence="1 2">
    <name type="scientific">Pullulanibacillus pueri</name>
    <dbReference type="NCBI Taxonomy" id="1437324"/>
    <lineage>
        <taxon>Bacteria</taxon>
        <taxon>Bacillati</taxon>
        <taxon>Bacillota</taxon>
        <taxon>Bacilli</taxon>
        <taxon>Bacillales</taxon>
        <taxon>Sporolactobacillaceae</taxon>
        <taxon>Pullulanibacillus</taxon>
    </lineage>
</organism>
<proteinExistence type="predicted"/>